<evidence type="ECO:0008006" key="4">
    <source>
        <dbReference type="Google" id="ProtNLM"/>
    </source>
</evidence>
<dbReference type="RefSeq" id="WP_092808099.1">
    <property type="nucleotide sequence ID" value="NZ_FMUH01000012.1"/>
</dbReference>
<feature type="region of interest" description="Disordered" evidence="1">
    <location>
        <begin position="1"/>
        <end position="25"/>
    </location>
</feature>
<evidence type="ECO:0000256" key="1">
    <source>
        <dbReference type="SAM" id="MobiDB-lite"/>
    </source>
</evidence>
<organism evidence="2 3">
    <name type="scientific">Klenkia marina</name>
    <dbReference type="NCBI Taxonomy" id="1960309"/>
    <lineage>
        <taxon>Bacteria</taxon>
        <taxon>Bacillati</taxon>
        <taxon>Actinomycetota</taxon>
        <taxon>Actinomycetes</taxon>
        <taxon>Geodermatophilales</taxon>
        <taxon>Geodermatophilaceae</taxon>
        <taxon>Klenkia</taxon>
    </lineage>
</organism>
<gene>
    <name evidence="2" type="ORF">SAMN03159343_0069</name>
</gene>
<evidence type="ECO:0000313" key="2">
    <source>
        <dbReference type="EMBL" id="SCX61256.1"/>
    </source>
</evidence>
<name>A0A1G4Z6J3_9ACTN</name>
<evidence type="ECO:0000313" key="3">
    <source>
        <dbReference type="Proteomes" id="UP000198981"/>
    </source>
</evidence>
<accession>A0A1G4Z6J3</accession>
<dbReference type="EMBL" id="FMUH01000012">
    <property type="protein sequence ID" value="SCX61256.1"/>
    <property type="molecule type" value="Genomic_DNA"/>
</dbReference>
<protein>
    <recommendedName>
        <fullName evidence="4">DUF4177 domain-containing protein</fullName>
    </recommendedName>
</protein>
<dbReference type="AlphaFoldDB" id="A0A1G4Z6J3"/>
<feature type="compositionally biased region" description="Low complexity" evidence="1">
    <location>
        <begin position="12"/>
        <end position="25"/>
    </location>
</feature>
<reference evidence="3" key="1">
    <citation type="submission" date="2016-10" db="EMBL/GenBank/DDBJ databases">
        <authorList>
            <person name="Varghese N."/>
            <person name="Submissions S."/>
        </authorList>
    </citation>
    <scope>NUCLEOTIDE SEQUENCE [LARGE SCALE GENOMIC DNA]</scope>
    <source>
        <strain evidence="3">DSM 45722</strain>
    </source>
</reference>
<keyword evidence="3" id="KW-1185">Reference proteome</keyword>
<dbReference type="Proteomes" id="UP000198981">
    <property type="component" value="Unassembled WGS sequence"/>
</dbReference>
<proteinExistence type="predicted"/>
<sequence length="82" mass="8695">MTNYEHALITRSTSGTGLTGTGVSSYRGTPQDGGVAHVLEYLVQLQPEGWALAAVEPAGTEGTRYWLRREVETDGEGGSPCP</sequence>